<dbReference type="AlphaFoldDB" id="A0A345UG98"/>
<evidence type="ECO:0000259" key="9">
    <source>
        <dbReference type="PROSITE" id="PS52035"/>
    </source>
</evidence>
<accession>A0A345UG98</accession>
<dbReference type="EMBL" id="CP027806">
    <property type="protein sequence ID" value="AXI99499.1"/>
    <property type="molecule type" value="Genomic_DNA"/>
</dbReference>
<evidence type="ECO:0000256" key="7">
    <source>
        <dbReference type="PROSITE-ProRule" id="PRU01379"/>
    </source>
</evidence>
<dbReference type="Gene3D" id="3.40.630.10">
    <property type="entry name" value="Zn peptidases"/>
    <property type="match status" value="1"/>
</dbReference>
<name>A0A345UG98_9BACT</name>
<dbReference type="PANTHER" id="PTHR11705">
    <property type="entry name" value="PROTEASE FAMILY M14 CARBOXYPEPTIDASE A,B"/>
    <property type="match status" value="1"/>
</dbReference>
<reference evidence="10 11" key="1">
    <citation type="submission" date="2018-03" db="EMBL/GenBank/DDBJ databases">
        <title>Phenotypic and genomic properties of Cyclonatronum proteinivorum gen. nov., sp. nov., a haloalkaliphilic bacteroidete from soda lakes possessing Na+-translocating rhodopsin.</title>
        <authorList>
            <person name="Toshchakov S.V."/>
            <person name="Korzhenkov A."/>
            <person name="Samarov N.I."/>
            <person name="Kublanov I.V."/>
            <person name="Muntyan M.S."/>
            <person name="Sorokin D.Y."/>
        </authorList>
    </citation>
    <scope>NUCLEOTIDE SEQUENCE [LARGE SCALE GENOMIC DNA]</scope>
    <source>
        <strain evidence="10 11">Omega</strain>
    </source>
</reference>
<keyword evidence="3" id="KW-0645">Protease</keyword>
<evidence type="ECO:0000256" key="1">
    <source>
        <dbReference type="ARBA" id="ARBA00001947"/>
    </source>
</evidence>
<evidence type="ECO:0000256" key="2">
    <source>
        <dbReference type="ARBA" id="ARBA00005988"/>
    </source>
</evidence>
<dbReference type="GO" id="GO:0004181">
    <property type="term" value="F:metallocarboxypeptidase activity"/>
    <property type="evidence" value="ECO:0007669"/>
    <property type="project" value="InterPro"/>
</dbReference>
<feature type="domain" description="Peptidase M14" evidence="9">
    <location>
        <begin position="39"/>
        <end position="377"/>
    </location>
</feature>
<dbReference type="Pfam" id="PF00246">
    <property type="entry name" value="Peptidase_M14"/>
    <property type="match status" value="1"/>
</dbReference>
<dbReference type="InterPro" id="IPR000834">
    <property type="entry name" value="Peptidase_M14"/>
</dbReference>
<evidence type="ECO:0000256" key="8">
    <source>
        <dbReference type="SAM" id="SignalP"/>
    </source>
</evidence>
<keyword evidence="6" id="KW-0482">Metalloprotease</keyword>
<dbReference type="CDD" id="cd06238">
    <property type="entry name" value="M14-like"/>
    <property type="match status" value="1"/>
</dbReference>
<dbReference type="SUPFAM" id="SSF53187">
    <property type="entry name" value="Zn-dependent exopeptidases"/>
    <property type="match status" value="1"/>
</dbReference>
<evidence type="ECO:0000256" key="6">
    <source>
        <dbReference type="ARBA" id="ARBA00023049"/>
    </source>
</evidence>
<dbReference type="GO" id="GO:0008270">
    <property type="term" value="F:zinc ion binding"/>
    <property type="evidence" value="ECO:0007669"/>
    <property type="project" value="InterPro"/>
</dbReference>
<dbReference type="RefSeq" id="WP_240644801.1">
    <property type="nucleotide sequence ID" value="NZ_CP027806.1"/>
</dbReference>
<dbReference type="KEGG" id="cprv:CYPRO_0212"/>
<feature type="active site" description="Proton donor/acceptor" evidence="7">
    <location>
        <position position="353"/>
    </location>
</feature>
<evidence type="ECO:0000256" key="3">
    <source>
        <dbReference type="ARBA" id="ARBA00022670"/>
    </source>
</evidence>
<gene>
    <name evidence="10" type="ORF">CYPRO_0212</name>
</gene>
<feature type="chain" id="PRO_5017029798" evidence="8">
    <location>
        <begin position="26"/>
        <end position="846"/>
    </location>
</feature>
<dbReference type="InterPro" id="IPR029062">
    <property type="entry name" value="Class_I_gatase-like"/>
</dbReference>
<keyword evidence="4" id="KW-0378">Hydrolase</keyword>
<evidence type="ECO:0000256" key="5">
    <source>
        <dbReference type="ARBA" id="ARBA00022833"/>
    </source>
</evidence>
<protein>
    <submittedName>
        <fullName evidence="10">Zinc carboxypeptidase</fullName>
    </submittedName>
</protein>
<keyword evidence="10" id="KW-0121">Carboxypeptidase</keyword>
<dbReference type="GO" id="GO:0005615">
    <property type="term" value="C:extracellular space"/>
    <property type="evidence" value="ECO:0007669"/>
    <property type="project" value="TreeGrafter"/>
</dbReference>
<keyword evidence="8" id="KW-0732">Signal</keyword>
<evidence type="ECO:0000256" key="4">
    <source>
        <dbReference type="ARBA" id="ARBA00022801"/>
    </source>
</evidence>
<proteinExistence type="inferred from homology"/>
<keyword evidence="5" id="KW-0862">Zinc</keyword>
<dbReference type="PROSITE" id="PS52035">
    <property type="entry name" value="PEPTIDASE_M14"/>
    <property type="match status" value="1"/>
</dbReference>
<feature type="signal peptide" evidence="8">
    <location>
        <begin position="1"/>
        <end position="25"/>
    </location>
</feature>
<dbReference type="Proteomes" id="UP000254808">
    <property type="component" value="Chromosome"/>
</dbReference>
<evidence type="ECO:0000313" key="11">
    <source>
        <dbReference type="Proteomes" id="UP000254808"/>
    </source>
</evidence>
<comment type="cofactor">
    <cofactor evidence="1">
        <name>Zn(2+)</name>
        <dbReference type="ChEBI" id="CHEBI:29105"/>
    </cofactor>
</comment>
<sequence length="846" mass="96146">MKTSLCSLFVLFFLGGMMQAAFVSAAVSQSVQSPEAFLGYEKGERLTPHHRVMDYVTHVAENSDRVMAEPYGKTYGGRTLMLLYVSTPENLARLDEIRTNNLRRAGLLGGEATSLESKAIIWLSYNVHGNEISATEAALFTLYELATGDDTHLQNTVVIIDPLLNPDGRDRYVNWYHQTAGRQPDPYRTSREHIEPWPNARTNHYNIDLNRDWAWQTQIETRQRMAVYHQWMPHIHADFHEMGVDQPYYFAPAAEPFHVAITDWQREFQQTIGENHARHFDDDFRVYFTREIFDLFYPSYGDTYPTFNGAIGMTYEQAGNTQGGLSVITADGDTLTFARRILNQHVAGMSTVEVASMHYERVAEEFFRFFRDAAETPYAPHKTYVISGNNTPDKLQLLTSYLDAWGISYGHAPNTRSVRALDYQSLEERTISLNSQDLLISAHQPKSVLLNVLFEPRTTVVDSLTYDITAWAVPYAMGLEAFAIERRIDPAGPFSINHPVTDFSAMPEQPYAYLARWESKQDAFYLAQLLQHDIRVRFATQPFSMDGQRTWERGTLILTRRGNEQHGDRFDSVVRELADELGRELVAVNTGLVMSGRDFGSSGVPMVHAPRVALIGGPGANPNNFGEVWHFLDQELEYPHSVFEHTHLNRVNFSDFDVIILPQGGYLNQVSNQVKDDLRRWIRNGGRMITFGNAIRALDEGDQFQELRSMPEPTDEARTAQQLLRAEDRRRDAAASLITGSIYYLNLDNSHPLAFGYPEFYYSLKSGANAFEYLESGFNVGTLQAGAHRSGFQGYRVKDHIENSLIFGVQPYGRGNIVYLNDNPIFRGFWHNGALLFANAIFFVGQ</sequence>
<evidence type="ECO:0000313" key="10">
    <source>
        <dbReference type="EMBL" id="AXI99499.1"/>
    </source>
</evidence>
<dbReference type="PANTHER" id="PTHR11705:SF143">
    <property type="entry name" value="SLL0236 PROTEIN"/>
    <property type="match status" value="1"/>
</dbReference>
<dbReference type="SUPFAM" id="SSF52317">
    <property type="entry name" value="Class I glutamine amidotransferase-like"/>
    <property type="match status" value="1"/>
</dbReference>
<organism evidence="10 11">
    <name type="scientific">Cyclonatronum proteinivorum</name>
    <dbReference type="NCBI Taxonomy" id="1457365"/>
    <lineage>
        <taxon>Bacteria</taxon>
        <taxon>Pseudomonadati</taxon>
        <taxon>Balneolota</taxon>
        <taxon>Balneolia</taxon>
        <taxon>Balneolales</taxon>
        <taxon>Cyclonatronaceae</taxon>
        <taxon>Cyclonatronum</taxon>
    </lineage>
</organism>
<keyword evidence="11" id="KW-1185">Reference proteome</keyword>
<comment type="similarity">
    <text evidence="2 7">Belongs to the peptidase M14 family.</text>
</comment>
<dbReference type="GO" id="GO:0006508">
    <property type="term" value="P:proteolysis"/>
    <property type="evidence" value="ECO:0007669"/>
    <property type="project" value="UniProtKB-KW"/>
</dbReference>